<feature type="domain" description="Lon proteolytic" evidence="3">
    <location>
        <begin position="1"/>
        <end position="156"/>
    </location>
</feature>
<accession>A0A645EG69</accession>
<dbReference type="GO" id="GO:0006508">
    <property type="term" value="P:proteolysis"/>
    <property type="evidence" value="ECO:0007669"/>
    <property type="project" value="UniProtKB-KW"/>
</dbReference>
<proteinExistence type="predicted"/>
<protein>
    <submittedName>
        <fullName evidence="4">Lon protease 1</fullName>
        <ecNumber evidence="4">3.4.21.53</ecNumber>
    </submittedName>
</protein>
<dbReference type="GO" id="GO:0030163">
    <property type="term" value="P:protein catabolic process"/>
    <property type="evidence" value="ECO:0007669"/>
    <property type="project" value="InterPro"/>
</dbReference>
<dbReference type="GO" id="GO:0004176">
    <property type="term" value="F:ATP-dependent peptidase activity"/>
    <property type="evidence" value="ECO:0007669"/>
    <property type="project" value="InterPro"/>
</dbReference>
<dbReference type="InterPro" id="IPR008268">
    <property type="entry name" value="Peptidase_S16_AS"/>
</dbReference>
<evidence type="ECO:0000259" key="3">
    <source>
        <dbReference type="PROSITE" id="PS51786"/>
    </source>
</evidence>
<organism evidence="4">
    <name type="scientific">bioreactor metagenome</name>
    <dbReference type="NCBI Taxonomy" id="1076179"/>
    <lineage>
        <taxon>unclassified sequences</taxon>
        <taxon>metagenomes</taxon>
        <taxon>ecological metagenomes</taxon>
    </lineage>
</organism>
<evidence type="ECO:0000256" key="2">
    <source>
        <dbReference type="ARBA" id="ARBA00022825"/>
    </source>
</evidence>
<dbReference type="PROSITE" id="PS51786">
    <property type="entry name" value="LON_PROTEOLYTIC"/>
    <property type="match status" value="1"/>
</dbReference>
<dbReference type="EC" id="3.4.21.53" evidence="4"/>
<dbReference type="PROSITE" id="PS01046">
    <property type="entry name" value="LON_SER"/>
    <property type="match status" value="1"/>
</dbReference>
<name>A0A645EG69_9ZZZZ</name>
<keyword evidence="1 4" id="KW-0378">Hydrolase</keyword>
<dbReference type="SUPFAM" id="SSF54211">
    <property type="entry name" value="Ribosomal protein S5 domain 2-like"/>
    <property type="match status" value="1"/>
</dbReference>
<evidence type="ECO:0000256" key="1">
    <source>
        <dbReference type="ARBA" id="ARBA00022801"/>
    </source>
</evidence>
<dbReference type="PRINTS" id="PR00830">
    <property type="entry name" value="ENDOLAPTASE"/>
</dbReference>
<dbReference type="AlphaFoldDB" id="A0A645EG69"/>
<dbReference type="InterPro" id="IPR020568">
    <property type="entry name" value="Ribosomal_Su5_D2-typ_SF"/>
</dbReference>
<dbReference type="InterPro" id="IPR008269">
    <property type="entry name" value="Lon_proteolytic"/>
</dbReference>
<keyword evidence="2" id="KW-0720">Serine protease</keyword>
<keyword evidence="4" id="KW-0645">Protease</keyword>
<gene>
    <name evidence="4" type="primary">lon1_21</name>
    <name evidence="4" type="ORF">SDC9_147534</name>
</gene>
<dbReference type="Gene3D" id="3.30.230.10">
    <property type="match status" value="1"/>
</dbReference>
<dbReference type="EMBL" id="VSSQ01046367">
    <property type="protein sequence ID" value="MPN00340.1"/>
    <property type="molecule type" value="Genomic_DNA"/>
</dbReference>
<dbReference type="PANTHER" id="PTHR10046">
    <property type="entry name" value="ATP DEPENDENT LON PROTEASE FAMILY MEMBER"/>
    <property type="match status" value="1"/>
</dbReference>
<sequence>MPGKGILQLTGQLGDVMQESAKAAMTYVRANTTRFGIDPAFLETLDVHIHVPEGAVPKDGPSAGVAMATALVSALTGIPVKSSVAMTGEVTLRGRVLPIGGLREKLLAAVRAGVDRVVLPKANREDLYDVPADIKGALKIDYAETVDDVLGVALTMHPHGKEPMLNLPGLEITHEAVRH</sequence>
<comment type="caution">
    <text evidence="4">The sequence shown here is derived from an EMBL/GenBank/DDBJ whole genome shotgun (WGS) entry which is preliminary data.</text>
</comment>
<dbReference type="Pfam" id="PF05362">
    <property type="entry name" value="Lon_C"/>
    <property type="match status" value="1"/>
</dbReference>
<dbReference type="InterPro" id="IPR027065">
    <property type="entry name" value="Lon_Prtase"/>
</dbReference>
<reference evidence="4" key="1">
    <citation type="submission" date="2019-08" db="EMBL/GenBank/DDBJ databases">
        <authorList>
            <person name="Kucharzyk K."/>
            <person name="Murdoch R.W."/>
            <person name="Higgins S."/>
            <person name="Loffler F."/>
        </authorList>
    </citation>
    <scope>NUCLEOTIDE SEQUENCE</scope>
</reference>
<evidence type="ECO:0000313" key="4">
    <source>
        <dbReference type="EMBL" id="MPN00340.1"/>
    </source>
</evidence>
<dbReference type="GO" id="GO:0004252">
    <property type="term" value="F:serine-type endopeptidase activity"/>
    <property type="evidence" value="ECO:0007669"/>
    <property type="project" value="UniProtKB-EC"/>
</dbReference>
<dbReference type="GO" id="GO:0005524">
    <property type="term" value="F:ATP binding"/>
    <property type="evidence" value="ECO:0007669"/>
    <property type="project" value="InterPro"/>
</dbReference>
<dbReference type="InterPro" id="IPR014721">
    <property type="entry name" value="Ribsml_uS5_D2-typ_fold_subgr"/>
</dbReference>